<name>A0A6J6F0Z1_9ZZZZ</name>
<accession>A0A6J6F0Z1</accession>
<dbReference type="PANTHER" id="PTHR43841">
    <property type="entry name" value="3-HYDROXYACYL-THIOESTER DEHYDRATASE HTDX-RELATED"/>
    <property type="match status" value="1"/>
</dbReference>
<dbReference type="AlphaFoldDB" id="A0A6J6F0Z1"/>
<evidence type="ECO:0000259" key="1">
    <source>
        <dbReference type="Pfam" id="PF01575"/>
    </source>
</evidence>
<feature type="domain" description="MaoC-like" evidence="1">
    <location>
        <begin position="15"/>
        <end position="120"/>
    </location>
</feature>
<dbReference type="SUPFAM" id="SSF54637">
    <property type="entry name" value="Thioesterase/thiol ester dehydrase-isomerase"/>
    <property type="match status" value="1"/>
</dbReference>
<evidence type="ECO:0000313" key="2">
    <source>
        <dbReference type="EMBL" id="CAB4581239.1"/>
    </source>
</evidence>
<dbReference type="PANTHER" id="PTHR43841:SF3">
    <property type="entry name" value="(3R)-HYDROXYACYL-ACP DEHYDRATASE SUBUNIT HADB"/>
    <property type="match status" value="1"/>
</dbReference>
<protein>
    <submittedName>
        <fullName evidence="2">Unannotated protein</fullName>
    </submittedName>
</protein>
<proteinExistence type="predicted"/>
<dbReference type="Gene3D" id="3.10.129.10">
    <property type="entry name" value="Hotdog Thioesterase"/>
    <property type="match status" value="1"/>
</dbReference>
<dbReference type="InterPro" id="IPR002539">
    <property type="entry name" value="MaoC-like_dom"/>
</dbReference>
<organism evidence="2">
    <name type="scientific">freshwater metagenome</name>
    <dbReference type="NCBI Taxonomy" id="449393"/>
    <lineage>
        <taxon>unclassified sequences</taxon>
        <taxon>metagenomes</taxon>
        <taxon>ecological metagenomes</taxon>
    </lineage>
</organism>
<reference evidence="2" key="1">
    <citation type="submission" date="2020-05" db="EMBL/GenBank/DDBJ databases">
        <authorList>
            <person name="Chiriac C."/>
            <person name="Salcher M."/>
            <person name="Ghai R."/>
            <person name="Kavagutti S V."/>
        </authorList>
    </citation>
    <scope>NUCLEOTIDE SEQUENCE</scope>
</reference>
<dbReference type="EMBL" id="CAEZTM010000099">
    <property type="protein sequence ID" value="CAB4581239.1"/>
    <property type="molecule type" value="Genomic_DNA"/>
</dbReference>
<dbReference type="InterPro" id="IPR029069">
    <property type="entry name" value="HotDog_dom_sf"/>
</dbReference>
<dbReference type="Pfam" id="PF01575">
    <property type="entry name" value="MaoC_dehydratas"/>
    <property type="match status" value="1"/>
</dbReference>
<gene>
    <name evidence="2" type="ORF">UFOPK1684_01428</name>
</gene>
<sequence length="142" mass="14716">MSGRLAALAEGDHIVTQTFALNRESLVRYAGASGDLNPIHYRDDVAKSVGLEGVLAHGMLTMGLAIGPLAEWLEGAGHITSYQVRFTKPVYVPSRGSVEVTVAASVSKRDVPEAGQVTVALSVTIGDGVTVLGKAFAVVSPA</sequence>